<proteinExistence type="predicted"/>
<feature type="signal peptide" evidence="2">
    <location>
        <begin position="1"/>
        <end position="29"/>
    </location>
</feature>
<organism evidence="3 4">
    <name type="scientific">Sphingomonas colocasiae</name>
    <dbReference type="NCBI Taxonomy" id="1848973"/>
    <lineage>
        <taxon>Bacteria</taxon>
        <taxon>Pseudomonadati</taxon>
        <taxon>Pseudomonadota</taxon>
        <taxon>Alphaproteobacteria</taxon>
        <taxon>Sphingomonadales</taxon>
        <taxon>Sphingomonadaceae</taxon>
        <taxon>Sphingomonas</taxon>
    </lineage>
</organism>
<dbReference type="PROSITE" id="PS51257">
    <property type="entry name" value="PROKAR_LIPOPROTEIN"/>
    <property type="match status" value="1"/>
</dbReference>
<keyword evidence="4" id="KW-1185">Reference proteome</keyword>
<dbReference type="Proteomes" id="UP000706039">
    <property type="component" value="Unassembled WGS sequence"/>
</dbReference>
<feature type="region of interest" description="Disordered" evidence="1">
    <location>
        <begin position="145"/>
        <end position="170"/>
    </location>
</feature>
<feature type="compositionally biased region" description="Basic residues" evidence="1">
    <location>
        <begin position="151"/>
        <end position="160"/>
    </location>
</feature>
<protein>
    <submittedName>
        <fullName evidence="3">Uncharacterized protein</fullName>
    </submittedName>
</protein>
<reference evidence="3 4" key="1">
    <citation type="submission" date="2021-08" db="EMBL/GenBank/DDBJ databases">
        <authorList>
            <person name="Tuo L."/>
        </authorList>
    </citation>
    <scope>NUCLEOTIDE SEQUENCE [LARGE SCALE GENOMIC DNA]</scope>
    <source>
        <strain evidence="3 4">JCM 31229</strain>
    </source>
</reference>
<evidence type="ECO:0000256" key="2">
    <source>
        <dbReference type="SAM" id="SignalP"/>
    </source>
</evidence>
<comment type="caution">
    <text evidence="3">The sequence shown here is derived from an EMBL/GenBank/DDBJ whole genome shotgun (WGS) entry which is preliminary data.</text>
</comment>
<accession>A0ABS7PUY9</accession>
<name>A0ABS7PUY9_9SPHN</name>
<feature type="chain" id="PRO_5046504617" evidence="2">
    <location>
        <begin position="30"/>
        <end position="170"/>
    </location>
</feature>
<evidence type="ECO:0000313" key="3">
    <source>
        <dbReference type="EMBL" id="MBY8825088.1"/>
    </source>
</evidence>
<evidence type="ECO:0000256" key="1">
    <source>
        <dbReference type="SAM" id="MobiDB-lite"/>
    </source>
</evidence>
<sequence>MPVMSRRVRLLLIAAGGVLLIGLPSQASASCDGGWPKCWEPEIRIGSGGGGGGPKKGAKSASSTVLEPDPVYQAPGCHAPYRARNLTNRRINVIVLERWKQSGPGCNITGEETPRHLILDPRESEFLGCSTQISSMGSCTDIRKWRIPEQKKKKIPKKKWSRPDDNGPRH</sequence>
<feature type="compositionally biased region" description="Basic and acidic residues" evidence="1">
    <location>
        <begin position="161"/>
        <end position="170"/>
    </location>
</feature>
<keyword evidence="2" id="KW-0732">Signal</keyword>
<gene>
    <name evidence="3" type="ORF">K7G82_22490</name>
</gene>
<evidence type="ECO:0000313" key="4">
    <source>
        <dbReference type="Proteomes" id="UP000706039"/>
    </source>
</evidence>
<dbReference type="EMBL" id="JAINVV010000011">
    <property type="protein sequence ID" value="MBY8825088.1"/>
    <property type="molecule type" value="Genomic_DNA"/>
</dbReference>